<organism evidence="6 7">
    <name type="scientific">Dyella lipolytica</name>
    <dbReference type="NCBI Taxonomy" id="1867835"/>
    <lineage>
        <taxon>Bacteria</taxon>
        <taxon>Pseudomonadati</taxon>
        <taxon>Pseudomonadota</taxon>
        <taxon>Gammaproteobacteria</taxon>
        <taxon>Lysobacterales</taxon>
        <taxon>Rhodanobacteraceae</taxon>
        <taxon>Dyella</taxon>
    </lineage>
</organism>
<evidence type="ECO:0000313" key="7">
    <source>
        <dbReference type="Proteomes" id="UP001620405"/>
    </source>
</evidence>
<feature type="domain" description="Major facilitator superfamily (MFS) profile" evidence="5">
    <location>
        <begin position="26"/>
        <end position="405"/>
    </location>
</feature>
<dbReference type="InterPro" id="IPR036259">
    <property type="entry name" value="MFS_trans_sf"/>
</dbReference>
<gene>
    <name evidence="6" type="ORF">ISP13_07220</name>
</gene>
<dbReference type="SUPFAM" id="SSF103473">
    <property type="entry name" value="MFS general substrate transporter"/>
    <property type="match status" value="1"/>
</dbReference>
<evidence type="ECO:0000256" key="1">
    <source>
        <dbReference type="ARBA" id="ARBA00022692"/>
    </source>
</evidence>
<feature type="transmembrane region" description="Helical" evidence="4">
    <location>
        <begin position="267"/>
        <end position="287"/>
    </location>
</feature>
<dbReference type="Proteomes" id="UP001620405">
    <property type="component" value="Unassembled WGS sequence"/>
</dbReference>
<dbReference type="Gene3D" id="1.20.1250.20">
    <property type="entry name" value="MFS general substrate transporter like domains"/>
    <property type="match status" value="1"/>
</dbReference>
<protein>
    <submittedName>
        <fullName evidence="6">MFS transporter</fullName>
    </submittedName>
</protein>
<evidence type="ECO:0000256" key="4">
    <source>
        <dbReference type="SAM" id="Phobius"/>
    </source>
</evidence>
<reference evidence="6 7" key="1">
    <citation type="submission" date="2020-10" db="EMBL/GenBank/DDBJ databases">
        <title>Phylogeny of dyella-like bacteria.</title>
        <authorList>
            <person name="Fu J."/>
        </authorList>
    </citation>
    <scope>NUCLEOTIDE SEQUENCE [LARGE SCALE GENOMIC DNA]</scope>
    <source>
        <strain evidence="6 7">DHOB07</strain>
    </source>
</reference>
<feature type="transmembrane region" description="Helical" evidence="4">
    <location>
        <begin position="351"/>
        <end position="370"/>
    </location>
</feature>
<feature type="transmembrane region" description="Helical" evidence="4">
    <location>
        <begin position="294"/>
        <end position="310"/>
    </location>
</feature>
<dbReference type="PANTHER" id="PTHR43129:SF1">
    <property type="entry name" value="FOSMIDOMYCIN RESISTANCE PROTEIN"/>
    <property type="match status" value="1"/>
</dbReference>
<dbReference type="CDD" id="cd17478">
    <property type="entry name" value="MFS_FsR"/>
    <property type="match status" value="1"/>
</dbReference>
<feature type="transmembrane region" description="Helical" evidence="4">
    <location>
        <begin position="179"/>
        <end position="198"/>
    </location>
</feature>
<sequence length="410" mass="43662">MQNSAESVSLPSTAQASPAHRTDYAILGAISFSHLLNDMIQSLILAIYPILKSGFHLSFEQVGLITLTYQVTASLLQPLVGMVTDRKPMPYSLPVGMGFTLCGLLLLATAPNFAVLLVAAALVGTGSSVFHPESSRVARLASGGQHGLAQSLFQVGGNTGASLGPLLAAWIIVPHGRGSVAWFSLAALLAMVVLLQVGRWYRLHHVARNAVVRHVAGEALSRNKVIMSLLILGLLIFSKYFYLASISSYFTFYLIHTFGVSVQNAQMHLFVFLFAVAAGSLIGGPIGDRVGRKWVIWVSILGVAPFTLALPHADLWWTGVLTVVIGLILSSAFSAILVYAQELIPGRVGMISGLFFGFAFGMGGIGAAVLGRVADAHGIDYVYSLCAYLPLIGVLAVFLPNLERMKLAAK</sequence>
<dbReference type="RefSeq" id="WP_284397698.1">
    <property type="nucleotide sequence ID" value="NZ_BSNQ01000003.1"/>
</dbReference>
<keyword evidence="2 4" id="KW-1133">Transmembrane helix</keyword>
<evidence type="ECO:0000256" key="3">
    <source>
        <dbReference type="ARBA" id="ARBA00023136"/>
    </source>
</evidence>
<accession>A0ABW8ITL1</accession>
<name>A0ABW8ITL1_9GAMM</name>
<comment type="caution">
    <text evidence="6">The sequence shown here is derived from an EMBL/GenBank/DDBJ whole genome shotgun (WGS) entry which is preliminary data.</text>
</comment>
<keyword evidence="1 4" id="KW-0812">Transmembrane</keyword>
<dbReference type="PANTHER" id="PTHR43129">
    <property type="entry name" value="FOSMIDOMYCIN RESISTANCE PROTEIN"/>
    <property type="match status" value="1"/>
</dbReference>
<dbReference type="InterPro" id="IPR011701">
    <property type="entry name" value="MFS"/>
</dbReference>
<keyword evidence="3 4" id="KW-0472">Membrane</keyword>
<feature type="transmembrane region" description="Helical" evidence="4">
    <location>
        <begin position="382"/>
        <end position="402"/>
    </location>
</feature>
<feature type="transmembrane region" description="Helical" evidence="4">
    <location>
        <begin position="151"/>
        <end position="173"/>
    </location>
</feature>
<evidence type="ECO:0000256" key="2">
    <source>
        <dbReference type="ARBA" id="ARBA00022989"/>
    </source>
</evidence>
<feature type="transmembrane region" description="Helical" evidence="4">
    <location>
        <begin position="104"/>
        <end position="130"/>
    </location>
</feature>
<dbReference type="InterPro" id="IPR020846">
    <property type="entry name" value="MFS_dom"/>
</dbReference>
<evidence type="ECO:0000313" key="6">
    <source>
        <dbReference type="EMBL" id="MFK2873322.1"/>
    </source>
</evidence>
<dbReference type="EMBL" id="JADIKG010000011">
    <property type="protein sequence ID" value="MFK2873322.1"/>
    <property type="molecule type" value="Genomic_DNA"/>
</dbReference>
<keyword evidence="7" id="KW-1185">Reference proteome</keyword>
<feature type="transmembrane region" description="Helical" evidence="4">
    <location>
        <begin position="316"/>
        <end position="339"/>
    </location>
</feature>
<feature type="transmembrane region" description="Helical" evidence="4">
    <location>
        <begin position="24"/>
        <end position="50"/>
    </location>
</feature>
<proteinExistence type="predicted"/>
<feature type="transmembrane region" description="Helical" evidence="4">
    <location>
        <begin position="229"/>
        <end position="255"/>
    </location>
</feature>
<dbReference type="PROSITE" id="PS50850">
    <property type="entry name" value="MFS"/>
    <property type="match status" value="1"/>
</dbReference>
<feature type="transmembrane region" description="Helical" evidence="4">
    <location>
        <begin position="62"/>
        <end position="84"/>
    </location>
</feature>
<dbReference type="Pfam" id="PF07690">
    <property type="entry name" value="MFS_1"/>
    <property type="match status" value="1"/>
</dbReference>
<evidence type="ECO:0000259" key="5">
    <source>
        <dbReference type="PROSITE" id="PS50850"/>
    </source>
</evidence>